<accession>W7F9Z2</accession>
<dbReference type="AlphaFoldDB" id="W7F9Z2"/>
<dbReference type="OrthoDB" id="3796041at2759"/>
<organism evidence="2 3">
    <name type="scientific">Bipolaris victoriae (strain FI3)</name>
    <name type="common">Victoria blight of oats agent</name>
    <name type="synonym">Cochliobolus victoriae</name>
    <dbReference type="NCBI Taxonomy" id="930091"/>
    <lineage>
        <taxon>Eukaryota</taxon>
        <taxon>Fungi</taxon>
        <taxon>Dikarya</taxon>
        <taxon>Ascomycota</taxon>
        <taxon>Pezizomycotina</taxon>
        <taxon>Dothideomycetes</taxon>
        <taxon>Pleosporomycetidae</taxon>
        <taxon>Pleosporales</taxon>
        <taxon>Pleosporineae</taxon>
        <taxon>Pleosporaceae</taxon>
        <taxon>Bipolaris</taxon>
    </lineage>
</organism>
<feature type="region of interest" description="Disordered" evidence="1">
    <location>
        <begin position="307"/>
        <end position="327"/>
    </location>
</feature>
<feature type="compositionally biased region" description="Basic and acidic residues" evidence="1">
    <location>
        <begin position="138"/>
        <end position="154"/>
    </location>
</feature>
<evidence type="ECO:0000313" key="2">
    <source>
        <dbReference type="EMBL" id="EUN32532.1"/>
    </source>
</evidence>
<feature type="compositionally biased region" description="Basic and acidic residues" evidence="1">
    <location>
        <begin position="312"/>
        <end position="323"/>
    </location>
</feature>
<gene>
    <name evidence="2" type="ORF">COCVIDRAFT_21987</name>
</gene>
<feature type="region of interest" description="Disordered" evidence="1">
    <location>
        <begin position="136"/>
        <end position="157"/>
    </location>
</feature>
<evidence type="ECO:0000313" key="3">
    <source>
        <dbReference type="Proteomes" id="UP000054337"/>
    </source>
</evidence>
<dbReference type="RefSeq" id="XP_014562059.1">
    <property type="nucleotide sequence ID" value="XM_014706573.1"/>
</dbReference>
<dbReference type="HOGENOM" id="CLU_762878_0_0_1"/>
<reference evidence="2 3" key="1">
    <citation type="journal article" date="2013" name="PLoS Genet.">
        <title>Comparative genome structure, secondary metabolite, and effector coding capacity across Cochliobolus pathogens.</title>
        <authorList>
            <person name="Condon B.J."/>
            <person name="Leng Y."/>
            <person name="Wu D."/>
            <person name="Bushley K.E."/>
            <person name="Ohm R.A."/>
            <person name="Otillar R."/>
            <person name="Martin J."/>
            <person name="Schackwitz W."/>
            <person name="Grimwood J."/>
            <person name="MohdZainudin N."/>
            <person name="Xue C."/>
            <person name="Wang R."/>
            <person name="Manning V.A."/>
            <person name="Dhillon B."/>
            <person name="Tu Z.J."/>
            <person name="Steffenson B.J."/>
            <person name="Salamov A."/>
            <person name="Sun H."/>
            <person name="Lowry S."/>
            <person name="LaButti K."/>
            <person name="Han J."/>
            <person name="Copeland A."/>
            <person name="Lindquist E."/>
            <person name="Barry K."/>
            <person name="Schmutz J."/>
            <person name="Baker S.E."/>
            <person name="Ciuffetti L.M."/>
            <person name="Grigoriev I.V."/>
            <person name="Zhong S."/>
            <person name="Turgeon B.G."/>
        </authorList>
    </citation>
    <scope>NUCLEOTIDE SEQUENCE [LARGE SCALE GENOMIC DNA]</scope>
    <source>
        <strain evidence="2 3">FI3</strain>
    </source>
</reference>
<sequence length="369" mass="42287">MSCSTSPKPLSGTRQDEQVNLSALLKAKLQGIPSFHTPSLTLSDVLCPTVRALHIPNIPPDIQLPFFLRNRHVIDQYGGKPVKDEAKQTMDITRAIWFWRLDEARQFQRFHDTMRWNTAMFIALLTLDDLQTHSGHSKSMDMSKDMTKKGHHDTTAPQSKNIRINNAAHRFMKQYLAAVLEHHNTPTLFDAREIFIVTWKNSALDLYTGFRGAQKKLLKNLMKKLTKDWGKELDIAESNMEKEEYRIRVAKFAGSLVPRRREYDIPTGTIPKQEESGYIYGTDSPPCIPRKSREVERNELLDALRVPITPQTKEKTRDQRSENDGLEEDVNMVTELRNAIDALQMMRPQDMLPVLMHLFPAPGVGQADT</sequence>
<dbReference type="GeneID" id="26252821"/>
<proteinExistence type="predicted"/>
<keyword evidence="3" id="KW-1185">Reference proteome</keyword>
<protein>
    <submittedName>
        <fullName evidence="2">Uncharacterized protein</fullName>
    </submittedName>
</protein>
<dbReference type="EMBL" id="KI968693">
    <property type="protein sequence ID" value="EUN32532.1"/>
    <property type="molecule type" value="Genomic_DNA"/>
</dbReference>
<evidence type="ECO:0000256" key="1">
    <source>
        <dbReference type="SAM" id="MobiDB-lite"/>
    </source>
</evidence>
<dbReference type="Proteomes" id="UP000054337">
    <property type="component" value="Unassembled WGS sequence"/>
</dbReference>
<name>W7F9Z2_BIPV3</name>